<dbReference type="AlphaFoldDB" id="A0A2H3KH22"/>
<name>A0A2H3KH22_9FLAO</name>
<reference evidence="1 2" key="1">
    <citation type="submission" date="2017-09" db="EMBL/GenBank/DDBJ databases">
        <title>Whole genomes of Flavobacteriaceae.</title>
        <authorList>
            <person name="Stine C."/>
            <person name="Li C."/>
            <person name="Tadesse D."/>
        </authorList>
    </citation>
    <scope>NUCLEOTIDE SEQUENCE [LARGE SCALE GENOMIC DNA]</scope>
    <source>
        <strain evidence="1 2">ATCC 35036</strain>
    </source>
</reference>
<evidence type="ECO:0000313" key="2">
    <source>
        <dbReference type="Proteomes" id="UP000220828"/>
    </source>
</evidence>
<accession>A0A2H3KH22</accession>
<dbReference type="Proteomes" id="UP000220828">
    <property type="component" value="Unassembled WGS sequence"/>
</dbReference>
<dbReference type="EMBL" id="PCMW01000065">
    <property type="protein sequence ID" value="PDS23241.1"/>
    <property type="molecule type" value="Genomic_DNA"/>
</dbReference>
<proteinExistence type="predicted"/>
<sequence length="200" mass="22430">MSLKFLVNDKIEKIMKTININLKTNKMKKISVLISVLLLTACMSKEEKLKKAEEEGNELVSVKAKLVDGAGKALQKEGKEAVESASKGIGELIKGVDSGVKESINFSKVISEPTFQQNFEECKAEKVYGSDAEKIKKVNVYLIAKNDFKGKLILKAFDANKKEIGRSSIEVSIKKEDAKYVDFLFDERTHLLQTEYFTIK</sequence>
<protein>
    <submittedName>
        <fullName evidence="1">Uncharacterized protein</fullName>
    </submittedName>
</protein>
<comment type="caution">
    <text evidence="1">The sequence shown here is derived from an EMBL/GenBank/DDBJ whole genome shotgun (WGS) entry which is preliminary data.</text>
</comment>
<gene>
    <name evidence="1" type="ORF">B0A77_11305</name>
</gene>
<evidence type="ECO:0000313" key="1">
    <source>
        <dbReference type="EMBL" id="PDS23241.1"/>
    </source>
</evidence>
<organism evidence="1 2">
    <name type="scientific">Flavobacterium branchiophilum</name>
    <dbReference type="NCBI Taxonomy" id="55197"/>
    <lineage>
        <taxon>Bacteria</taxon>
        <taxon>Pseudomonadati</taxon>
        <taxon>Bacteroidota</taxon>
        <taxon>Flavobacteriia</taxon>
        <taxon>Flavobacteriales</taxon>
        <taxon>Flavobacteriaceae</taxon>
        <taxon>Flavobacterium</taxon>
    </lineage>
</organism>